<keyword evidence="2" id="KW-1185">Reference proteome</keyword>
<evidence type="ECO:0000313" key="1">
    <source>
        <dbReference type="EMBL" id="KAF2471782.1"/>
    </source>
</evidence>
<proteinExistence type="predicted"/>
<organism evidence="1 2">
    <name type="scientific">Lindgomyces ingoldianus</name>
    <dbReference type="NCBI Taxonomy" id="673940"/>
    <lineage>
        <taxon>Eukaryota</taxon>
        <taxon>Fungi</taxon>
        <taxon>Dikarya</taxon>
        <taxon>Ascomycota</taxon>
        <taxon>Pezizomycotina</taxon>
        <taxon>Dothideomycetes</taxon>
        <taxon>Pleosporomycetidae</taxon>
        <taxon>Pleosporales</taxon>
        <taxon>Lindgomycetaceae</taxon>
        <taxon>Lindgomyces</taxon>
    </lineage>
</organism>
<feature type="non-terminal residue" evidence="1">
    <location>
        <position position="1"/>
    </location>
</feature>
<accession>A0ACB6QY93</accession>
<gene>
    <name evidence="1" type="ORF">BDR25DRAFT_303191</name>
</gene>
<name>A0ACB6QY93_9PLEO</name>
<dbReference type="EMBL" id="MU003504">
    <property type="protein sequence ID" value="KAF2471782.1"/>
    <property type="molecule type" value="Genomic_DNA"/>
</dbReference>
<reference evidence="1" key="1">
    <citation type="journal article" date="2020" name="Stud. Mycol.">
        <title>101 Dothideomycetes genomes: a test case for predicting lifestyles and emergence of pathogens.</title>
        <authorList>
            <person name="Haridas S."/>
            <person name="Albert R."/>
            <person name="Binder M."/>
            <person name="Bloem J."/>
            <person name="Labutti K."/>
            <person name="Salamov A."/>
            <person name="Andreopoulos B."/>
            <person name="Baker S."/>
            <person name="Barry K."/>
            <person name="Bills G."/>
            <person name="Bluhm B."/>
            <person name="Cannon C."/>
            <person name="Castanera R."/>
            <person name="Culley D."/>
            <person name="Daum C."/>
            <person name="Ezra D."/>
            <person name="Gonzalez J."/>
            <person name="Henrissat B."/>
            <person name="Kuo A."/>
            <person name="Liang C."/>
            <person name="Lipzen A."/>
            <person name="Lutzoni F."/>
            <person name="Magnuson J."/>
            <person name="Mondo S."/>
            <person name="Nolan M."/>
            <person name="Ohm R."/>
            <person name="Pangilinan J."/>
            <person name="Park H.-J."/>
            <person name="Ramirez L."/>
            <person name="Alfaro M."/>
            <person name="Sun H."/>
            <person name="Tritt A."/>
            <person name="Yoshinaga Y."/>
            <person name="Zwiers L.-H."/>
            <person name="Turgeon B."/>
            <person name="Goodwin S."/>
            <person name="Spatafora J."/>
            <person name="Crous P."/>
            <person name="Grigoriev I."/>
        </authorList>
    </citation>
    <scope>NUCLEOTIDE SEQUENCE</scope>
    <source>
        <strain evidence="1">ATCC 200398</strain>
    </source>
</reference>
<dbReference type="Proteomes" id="UP000799755">
    <property type="component" value="Unassembled WGS sequence"/>
</dbReference>
<comment type="caution">
    <text evidence="1">The sequence shown here is derived from an EMBL/GenBank/DDBJ whole genome shotgun (WGS) entry which is preliminary data.</text>
</comment>
<sequence>KTANYCSITYYLLMLSIFILEVIICSRVSRSTVLTLADWEALFNKLVAHGWMY</sequence>
<evidence type="ECO:0000313" key="2">
    <source>
        <dbReference type="Proteomes" id="UP000799755"/>
    </source>
</evidence>
<protein>
    <submittedName>
        <fullName evidence="1">Uncharacterized protein</fullName>
    </submittedName>
</protein>